<evidence type="ECO:0000313" key="2">
    <source>
        <dbReference type="EMBL" id="KTC94067.1"/>
    </source>
</evidence>
<evidence type="ECO:0008006" key="4">
    <source>
        <dbReference type="Google" id="ProtNLM"/>
    </source>
</evidence>
<proteinExistence type="predicted"/>
<evidence type="ECO:0000313" key="3">
    <source>
        <dbReference type="Proteomes" id="UP000054773"/>
    </source>
</evidence>
<protein>
    <recommendedName>
        <fullName evidence="4">DUF4145 domain-containing protein</fullName>
    </recommendedName>
</protein>
<dbReference type="AlphaFoldDB" id="A0A0W0TEQ3"/>
<dbReference type="RefSeq" id="WP_058527363.1">
    <property type="nucleotide sequence ID" value="NZ_CAAAHY010000061.1"/>
</dbReference>
<keyword evidence="3" id="KW-1185">Reference proteome</keyword>
<dbReference type="PATRIC" id="fig|448.7.peg.2348"/>
<feature type="region of interest" description="Disordered" evidence="1">
    <location>
        <begin position="265"/>
        <end position="284"/>
    </location>
</feature>
<accession>A0A0W0TEQ3</accession>
<sequence>MSGHDQSHKDMKYFINDKVYNCPFCNRRNVSYYVTDHGSFDSSNSKTVYFYVVTCSDDDCQKDSFHISAYNIALNNNRHGKYSFRFSPEHGRPTANERKEGGILTYGDILDKDGSPISELDDLFYYNEPSSFFIIDERVPTSIRKPLSESYNSVKNNLITGASAGLRKAIYKLLQHEGIPDINNAGDFHSHDYRIELLKQKHKDIDSELLNELKAIHILTSQELHENDWEDFDGPTIRFLIEVIKEVLNHLYIIPDEKEKRRVELASLKSKAKPKKSSKPQNQK</sequence>
<gene>
    <name evidence="2" type="ORF">Lery_2234</name>
</gene>
<dbReference type="OrthoDB" id="5651166at2"/>
<name>A0A0W0TEQ3_LEGER</name>
<reference evidence="2 3" key="1">
    <citation type="submission" date="2015-11" db="EMBL/GenBank/DDBJ databases">
        <title>Genomic analysis of 38 Legionella species identifies large and diverse effector repertoires.</title>
        <authorList>
            <person name="Burstein D."/>
            <person name="Amaro F."/>
            <person name="Zusman T."/>
            <person name="Lifshitz Z."/>
            <person name="Cohen O."/>
            <person name="Gilbert J.A."/>
            <person name="Pupko T."/>
            <person name="Shuman H.A."/>
            <person name="Segal G."/>
        </authorList>
    </citation>
    <scope>NUCLEOTIDE SEQUENCE [LARGE SCALE GENOMIC DNA]</scope>
    <source>
        <strain evidence="2 3">SE-32A-C8</strain>
    </source>
</reference>
<evidence type="ECO:0000256" key="1">
    <source>
        <dbReference type="SAM" id="MobiDB-lite"/>
    </source>
</evidence>
<dbReference type="EMBL" id="LNYA01000034">
    <property type="protein sequence ID" value="KTC94067.1"/>
    <property type="molecule type" value="Genomic_DNA"/>
</dbReference>
<dbReference type="Proteomes" id="UP000054773">
    <property type="component" value="Unassembled WGS sequence"/>
</dbReference>
<organism evidence="2 3">
    <name type="scientific">Legionella erythra</name>
    <dbReference type="NCBI Taxonomy" id="448"/>
    <lineage>
        <taxon>Bacteria</taxon>
        <taxon>Pseudomonadati</taxon>
        <taxon>Pseudomonadota</taxon>
        <taxon>Gammaproteobacteria</taxon>
        <taxon>Legionellales</taxon>
        <taxon>Legionellaceae</taxon>
        <taxon>Legionella</taxon>
    </lineage>
</organism>
<comment type="caution">
    <text evidence="2">The sequence shown here is derived from an EMBL/GenBank/DDBJ whole genome shotgun (WGS) entry which is preliminary data.</text>
</comment>